<keyword evidence="1" id="KW-0472">Membrane</keyword>
<organism evidence="2 3">
    <name type="scientific">Paenibacillus oryzae</name>
    <dbReference type="NCBI Taxonomy" id="1844972"/>
    <lineage>
        <taxon>Bacteria</taxon>
        <taxon>Bacillati</taxon>
        <taxon>Bacillota</taxon>
        <taxon>Bacilli</taxon>
        <taxon>Bacillales</taxon>
        <taxon>Paenibacillaceae</taxon>
        <taxon>Paenibacillus</taxon>
    </lineage>
</organism>
<dbReference type="AlphaFoldDB" id="A0A1A5YCE0"/>
<accession>A0A1A5YCE0</accession>
<dbReference type="RefSeq" id="WP_068686520.1">
    <property type="nucleotide sequence ID" value="NZ_LYPA01000074.1"/>
</dbReference>
<name>A0A1A5YCE0_9BACL</name>
<gene>
    <name evidence="2" type="ORF">A7K91_25220</name>
</gene>
<evidence type="ECO:0000313" key="3">
    <source>
        <dbReference type="Proteomes" id="UP000092024"/>
    </source>
</evidence>
<reference evidence="2 3" key="1">
    <citation type="submission" date="2016-05" db="EMBL/GenBank/DDBJ databases">
        <title>Paenibacillus oryzae. sp. nov., isolated from the rice root.</title>
        <authorList>
            <person name="Zhang J."/>
            <person name="Zhang X."/>
        </authorList>
    </citation>
    <scope>NUCLEOTIDE SEQUENCE [LARGE SCALE GENOMIC DNA]</scope>
    <source>
        <strain evidence="2 3">1DrF-4</strain>
    </source>
</reference>
<keyword evidence="3" id="KW-1185">Reference proteome</keyword>
<comment type="caution">
    <text evidence="2">The sequence shown here is derived from an EMBL/GenBank/DDBJ whole genome shotgun (WGS) entry which is preliminary data.</text>
</comment>
<feature type="transmembrane region" description="Helical" evidence="1">
    <location>
        <begin position="36"/>
        <end position="56"/>
    </location>
</feature>
<evidence type="ECO:0000256" key="1">
    <source>
        <dbReference type="SAM" id="Phobius"/>
    </source>
</evidence>
<dbReference type="STRING" id="1844972.A7K91_25220"/>
<proteinExistence type="predicted"/>
<dbReference type="Proteomes" id="UP000092024">
    <property type="component" value="Unassembled WGS sequence"/>
</dbReference>
<evidence type="ECO:0000313" key="2">
    <source>
        <dbReference type="EMBL" id="OBR63254.1"/>
    </source>
</evidence>
<keyword evidence="1" id="KW-0812">Transmembrane</keyword>
<feature type="transmembrane region" description="Helical" evidence="1">
    <location>
        <begin position="62"/>
        <end position="82"/>
    </location>
</feature>
<sequence length="191" mass="22665">MRNTFYYSLFVWFKKKAPPQLRGSVYTYHRGSQLKLLVIFFTILIGVEAALMHFLLSRWNDIVAWIVLVLNVYSILYIIALYQSSRHLLHLLSKDTFYIRMGMQSTIAISLDNIECLRKARQIDLVDKAEEGVYLSFMRFDTPQFEIVLKKPMQINILYGVQRTVSVIIFRVDDPQLFQREWDKLREGESW</sequence>
<dbReference type="OrthoDB" id="875405at2"/>
<keyword evidence="1" id="KW-1133">Transmembrane helix</keyword>
<dbReference type="EMBL" id="LYPA01000074">
    <property type="protein sequence ID" value="OBR63254.1"/>
    <property type="molecule type" value="Genomic_DNA"/>
</dbReference>
<evidence type="ECO:0008006" key="4">
    <source>
        <dbReference type="Google" id="ProtNLM"/>
    </source>
</evidence>
<protein>
    <recommendedName>
        <fullName evidence="4">DUF304 domain-containing protein</fullName>
    </recommendedName>
</protein>